<dbReference type="InterPro" id="IPR001841">
    <property type="entry name" value="Znf_RING"/>
</dbReference>
<dbReference type="PROSITE" id="PS50089">
    <property type="entry name" value="ZF_RING_2"/>
    <property type="match status" value="1"/>
</dbReference>
<keyword evidence="3" id="KW-0862">Zinc</keyword>
<evidence type="ECO:0000313" key="6">
    <source>
        <dbReference type="EMBL" id="QHT95358.1"/>
    </source>
</evidence>
<reference evidence="6" key="1">
    <citation type="journal article" date="2020" name="Nature">
        <title>Giant virus diversity and host interactions through global metagenomics.</title>
        <authorList>
            <person name="Schulz F."/>
            <person name="Roux S."/>
            <person name="Paez-Espino D."/>
            <person name="Jungbluth S."/>
            <person name="Walsh D.A."/>
            <person name="Denef V.J."/>
            <person name="McMahon K.D."/>
            <person name="Konstantinidis K.T."/>
            <person name="Eloe-Fadrosh E.A."/>
            <person name="Kyrpides N.C."/>
            <person name="Woyke T."/>
        </authorList>
    </citation>
    <scope>NUCLEOTIDE SEQUENCE</scope>
    <source>
        <strain evidence="6">GVMAG-M-3300024261-8</strain>
    </source>
</reference>
<keyword evidence="2" id="KW-0863">Zinc-finger</keyword>
<protein>
    <recommendedName>
        <fullName evidence="5">RING-type domain-containing protein</fullName>
    </recommendedName>
</protein>
<evidence type="ECO:0000256" key="1">
    <source>
        <dbReference type="ARBA" id="ARBA00022723"/>
    </source>
</evidence>
<dbReference type="EMBL" id="MN740240">
    <property type="protein sequence ID" value="QHT95358.1"/>
    <property type="molecule type" value="Genomic_DNA"/>
</dbReference>
<sequence>MNAAYDYYLGLQTTYLKLYLTSLNMQVLRVIGYKYNILFTNQPKCSPHVPYNKFIQQFVLHYSYVPNETYIERINSIPHSKIRMNAESIHQFLLRNNIHTNWTPTSISSILLSTRLLSIQLKIEKNIQLNKYDDCSICLEKIEPDKCCTFTCSHYFCSGCVFHYIERLHISHNPYLLCPLCRSDVTNIAISESHYKECVHRIKKIKSIQINLEIDDSETDMNTITSLIVEHPRFEKMKYVFFLTVRLYLLFAYIEYAFSTVNYFVRNANSYHSQDRLQR</sequence>
<dbReference type="Gene3D" id="3.30.40.10">
    <property type="entry name" value="Zinc/RING finger domain, C3HC4 (zinc finger)"/>
    <property type="match status" value="1"/>
</dbReference>
<dbReference type="SMART" id="SM00184">
    <property type="entry name" value="RING"/>
    <property type="match status" value="1"/>
</dbReference>
<evidence type="ECO:0000259" key="5">
    <source>
        <dbReference type="PROSITE" id="PS50089"/>
    </source>
</evidence>
<name>A0A6C0IQ69_9ZZZZ</name>
<feature type="transmembrane region" description="Helical" evidence="4">
    <location>
        <begin position="239"/>
        <end position="258"/>
    </location>
</feature>
<keyword evidence="4" id="KW-1133">Transmembrane helix</keyword>
<evidence type="ECO:0000256" key="4">
    <source>
        <dbReference type="SAM" id="Phobius"/>
    </source>
</evidence>
<dbReference type="InterPro" id="IPR013083">
    <property type="entry name" value="Znf_RING/FYVE/PHD"/>
</dbReference>
<keyword evidence="4" id="KW-0472">Membrane</keyword>
<keyword evidence="4" id="KW-0812">Transmembrane</keyword>
<dbReference type="GO" id="GO:0008270">
    <property type="term" value="F:zinc ion binding"/>
    <property type="evidence" value="ECO:0007669"/>
    <property type="project" value="UniProtKB-KW"/>
</dbReference>
<dbReference type="SUPFAM" id="SSF57850">
    <property type="entry name" value="RING/U-box"/>
    <property type="match status" value="1"/>
</dbReference>
<organism evidence="6">
    <name type="scientific">viral metagenome</name>
    <dbReference type="NCBI Taxonomy" id="1070528"/>
    <lineage>
        <taxon>unclassified sequences</taxon>
        <taxon>metagenomes</taxon>
        <taxon>organismal metagenomes</taxon>
    </lineage>
</organism>
<evidence type="ECO:0000256" key="2">
    <source>
        <dbReference type="ARBA" id="ARBA00022771"/>
    </source>
</evidence>
<dbReference type="PROSITE" id="PS00518">
    <property type="entry name" value="ZF_RING_1"/>
    <property type="match status" value="1"/>
</dbReference>
<proteinExistence type="predicted"/>
<feature type="domain" description="RING-type" evidence="5">
    <location>
        <begin position="135"/>
        <end position="182"/>
    </location>
</feature>
<evidence type="ECO:0000256" key="3">
    <source>
        <dbReference type="ARBA" id="ARBA00022833"/>
    </source>
</evidence>
<dbReference type="AlphaFoldDB" id="A0A6C0IQ69"/>
<accession>A0A6C0IQ69</accession>
<dbReference type="InterPro" id="IPR017907">
    <property type="entry name" value="Znf_RING_CS"/>
</dbReference>
<keyword evidence="1" id="KW-0479">Metal-binding</keyword>